<evidence type="ECO:0000313" key="1">
    <source>
        <dbReference type="EnsemblPlants" id="OMERI01G15320.1"/>
    </source>
</evidence>
<organism evidence="1">
    <name type="scientific">Oryza meridionalis</name>
    <dbReference type="NCBI Taxonomy" id="40149"/>
    <lineage>
        <taxon>Eukaryota</taxon>
        <taxon>Viridiplantae</taxon>
        <taxon>Streptophyta</taxon>
        <taxon>Embryophyta</taxon>
        <taxon>Tracheophyta</taxon>
        <taxon>Spermatophyta</taxon>
        <taxon>Magnoliopsida</taxon>
        <taxon>Liliopsida</taxon>
        <taxon>Poales</taxon>
        <taxon>Poaceae</taxon>
        <taxon>BOP clade</taxon>
        <taxon>Oryzoideae</taxon>
        <taxon>Oryzeae</taxon>
        <taxon>Oryzinae</taxon>
        <taxon>Oryza</taxon>
    </lineage>
</organism>
<accession>A0A0E0C2C6</accession>
<dbReference type="Proteomes" id="UP000008021">
    <property type="component" value="Chromosome 1"/>
</dbReference>
<reference evidence="1" key="1">
    <citation type="submission" date="2015-04" db="UniProtKB">
        <authorList>
            <consortium name="EnsemblPlants"/>
        </authorList>
    </citation>
    <scope>IDENTIFICATION</scope>
</reference>
<protein>
    <submittedName>
        <fullName evidence="1">Uncharacterized protein</fullName>
    </submittedName>
</protein>
<dbReference type="EnsemblPlants" id="OMERI01G15320.1">
    <property type="protein sequence ID" value="OMERI01G15320.1"/>
    <property type="gene ID" value="OMERI01G15320"/>
</dbReference>
<evidence type="ECO:0000313" key="2">
    <source>
        <dbReference type="Proteomes" id="UP000008021"/>
    </source>
</evidence>
<dbReference type="AlphaFoldDB" id="A0A0E0C2C6"/>
<reference evidence="1" key="2">
    <citation type="submission" date="2018-05" db="EMBL/GenBank/DDBJ databases">
        <title>OmerRS3 (Oryza meridionalis Reference Sequence Version 3).</title>
        <authorList>
            <person name="Zhang J."/>
            <person name="Kudrna D."/>
            <person name="Lee S."/>
            <person name="Talag J."/>
            <person name="Welchert J."/>
            <person name="Wing R.A."/>
        </authorList>
    </citation>
    <scope>NUCLEOTIDE SEQUENCE [LARGE SCALE GENOMIC DNA]</scope>
    <source>
        <strain evidence="1">cv. OR44</strain>
    </source>
</reference>
<dbReference type="HOGENOM" id="CLU_2281917_0_0_1"/>
<name>A0A0E0C2C6_9ORYZ</name>
<proteinExistence type="predicted"/>
<dbReference type="Gramene" id="OMERI01G15320.1">
    <property type="protein sequence ID" value="OMERI01G15320.1"/>
    <property type="gene ID" value="OMERI01G15320"/>
</dbReference>
<keyword evidence="2" id="KW-1185">Reference proteome</keyword>
<sequence>MTKPEIDPSNIIPISWEDLDDGQLREIEQHLKATQEALLAGCFIKTHQGVVRKPGSTPKVTVNEENQIRLPKGHVIPSPEELKHRAYSTGSIDHRGRPIEIY</sequence>